<dbReference type="InterPro" id="IPR036959">
    <property type="entry name" value="Peptidase_C12_UCH_sf"/>
</dbReference>
<proteinExistence type="inferred from homology"/>
<feature type="domain" description="UCH catalytic" evidence="9">
    <location>
        <begin position="6"/>
        <end position="227"/>
    </location>
</feature>
<dbReference type="EC" id="3.4.19.12" evidence="8"/>
<dbReference type="PANTHER" id="PTHR10589">
    <property type="entry name" value="UBIQUITIN CARBOXYL-TERMINAL HYDROLASE"/>
    <property type="match status" value="1"/>
</dbReference>
<dbReference type="EMBL" id="CAJNOK010000217">
    <property type="protein sequence ID" value="CAF0737576.1"/>
    <property type="molecule type" value="Genomic_DNA"/>
</dbReference>
<reference evidence="11" key="1">
    <citation type="submission" date="2021-02" db="EMBL/GenBank/DDBJ databases">
        <authorList>
            <person name="Nowell W R."/>
        </authorList>
    </citation>
    <scope>NUCLEOTIDE SEQUENCE</scope>
</reference>
<dbReference type="Proteomes" id="UP000663829">
    <property type="component" value="Unassembled WGS sequence"/>
</dbReference>
<name>A0A813Z943_9BILA</name>
<keyword evidence="5 8" id="KW-0378">Hydrolase</keyword>
<evidence type="ECO:0000256" key="5">
    <source>
        <dbReference type="ARBA" id="ARBA00022801"/>
    </source>
</evidence>
<evidence type="ECO:0000256" key="2">
    <source>
        <dbReference type="ARBA" id="ARBA00009326"/>
    </source>
</evidence>
<evidence type="ECO:0000256" key="4">
    <source>
        <dbReference type="ARBA" id="ARBA00022786"/>
    </source>
</evidence>
<accession>A0A813Z943</accession>
<dbReference type="InterPro" id="IPR001578">
    <property type="entry name" value="Peptidase_C12_UCH"/>
</dbReference>
<protein>
    <recommendedName>
        <fullName evidence="8">Ubiquitin carboxyl-terminal hydrolase</fullName>
        <ecNumber evidence="8">3.4.19.12</ecNumber>
    </recommendedName>
</protein>
<dbReference type="GO" id="GO:0004843">
    <property type="term" value="F:cysteine-type deubiquitinase activity"/>
    <property type="evidence" value="ECO:0007669"/>
    <property type="project" value="UniProtKB-EC"/>
</dbReference>
<dbReference type="Proteomes" id="UP000677228">
    <property type="component" value="Unassembled WGS sequence"/>
</dbReference>
<dbReference type="Proteomes" id="UP000682733">
    <property type="component" value="Unassembled WGS sequence"/>
</dbReference>
<keyword evidence="4 8" id="KW-0833">Ubl conjugation pathway</keyword>
<evidence type="ECO:0000313" key="12">
    <source>
        <dbReference type="EMBL" id="CAF3514481.1"/>
    </source>
</evidence>
<gene>
    <name evidence="11" type="ORF">GPM918_LOCUS8380</name>
    <name evidence="10" type="ORF">OVA965_LOCUS1236</name>
    <name evidence="13" type="ORF">SRO942_LOCUS8380</name>
    <name evidence="12" type="ORF">TMI583_LOCUS1237</name>
</gene>
<evidence type="ECO:0000313" key="13">
    <source>
        <dbReference type="EMBL" id="CAF3679376.1"/>
    </source>
</evidence>
<dbReference type="OrthoDB" id="427186at2759"/>
<dbReference type="SUPFAM" id="SSF54001">
    <property type="entry name" value="Cysteine proteinases"/>
    <property type="match status" value="1"/>
</dbReference>
<evidence type="ECO:0000256" key="7">
    <source>
        <dbReference type="PROSITE-ProRule" id="PRU01393"/>
    </source>
</evidence>
<comment type="similarity">
    <text evidence="2 7 8">Belongs to the peptidase C12 family.</text>
</comment>
<evidence type="ECO:0000313" key="11">
    <source>
        <dbReference type="EMBL" id="CAF0896032.1"/>
    </source>
</evidence>
<evidence type="ECO:0000313" key="10">
    <source>
        <dbReference type="EMBL" id="CAF0737576.1"/>
    </source>
</evidence>
<dbReference type="GO" id="GO:0006511">
    <property type="term" value="P:ubiquitin-dependent protein catabolic process"/>
    <property type="evidence" value="ECO:0007669"/>
    <property type="project" value="UniProtKB-UniRule"/>
</dbReference>
<sequence>MVSTHSWHALESDPDLWRSYVEQLGVRANSLDFVEIYSLDNSDQPDVPIFAYIFLYPHGVSSRFPASDSSQADTDDNVWTIKQIPELDSCCGLIALLHAIGNNRDLVTFDPASPLAQFFEKTQMMTPEERGTALLNNKTIHRVHEEIAQQGQTAVVESGKVGYHYVAYVVLNGSKFYELNGGAKEHQERFIECLGNATFFTRVCHQVKEKVKALSGDIRFNLIGLARK</sequence>
<organism evidence="11 14">
    <name type="scientific">Didymodactylos carnosus</name>
    <dbReference type="NCBI Taxonomy" id="1234261"/>
    <lineage>
        <taxon>Eukaryota</taxon>
        <taxon>Metazoa</taxon>
        <taxon>Spiralia</taxon>
        <taxon>Gnathifera</taxon>
        <taxon>Rotifera</taxon>
        <taxon>Eurotatoria</taxon>
        <taxon>Bdelloidea</taxon>
        <taxon>Philodinida</taxon>
        <taxon>Philodinidae</taxon>
        <taxon>Didymodactylos</taxon>
    </lineage>
</organism>
<keyword evidence="3 8" id="KW-0645">Protease</keyword>
<dbReference type="GO" id="GO:0005737">
    <property type="term" value="C:cytoplasm"/>
    <property type="evidence" value="ECO:0007669"/>
    <property type="project" value="TreeGrafter"/>
</dbReference>
<dbReference type="PRINTS" id="PR00707">
    <property type="entry name" value="UBCTHYDRLASE"/>
</dbReference>
<keyword evidence="14" id="KW-1185">Reference proteome</keyword>
<dbReference type="EMBL" id="CAJNOQ010001453">
    <property type="protein sequence ID" value="CAF0896032.1"/>
    <property type="molecule type" value="Genomic_DNA"/>
</dbReference>
<comment type="caution">
    <text evidence="11">The sequence shown here is derived from an EMBL/GenBank/DDBJ whole genome shotgun (WGS) entry which is preliminary data.</text>
</comment>
<keyword evidence="6 8" id="KW-0788">Thiol protease</keyword>
<evidence type="ECO:0000259" key="9">
    <source>
        <dbReference type="PROSITE" id="PS52048"/>
    </source>
</evidence>
<evidence type="ECO:0000256" key="3">
    <source>
        <dbReference type="ARBA" id="ARBA00022670"/>
    </source>
</evidence>
<dbReference type="Gene3D" id="3.40.532.10">
    <property type="entry name" value="Peptidase C12, ubiquitin carboxyl-terminal hydrolase"/>
    <property type="match status" value="1"/>
</dbReference>
<evidence type="ECO:0000313" key="14">
    <source>
        <dbReference type="Proteomes" id="UP000663829"/>
    </source>
</evidence>
<dbReference type="PROSITE" id="PS52048">
    <property type="entry name" value="UCH_DOMAIN"/>
    <property type="match status" value="1"/>
</dbReference>
<evidence type="ECO:0000256" key="1">
    <source>
        <dbReference type="ARBA" id="ARBA00000707"/>
    </source>
</evidence>
<dbReference type="GO" id="GO:0016579">
    <property type="term" value="P:protein deubiquitination"/>
    <property type="evidence" value="ECO:0007669"/>
    <property type="project" value="TreeGrafter"/>
</dbReference>
<dbReference type="Pfam" id="PF01088">
    <property type="entry name" value="Peptidase_C12"/>
    <property type="match status" value="1"/>
</dbReference>
<comment type="caution">
    <text evidence="7">Lacks conserved residue(s) required for the propagation of feature annotation.</text>
</comment>
<dbReference type="EMBL" id="CAJOBC010001453">
    <property type="protein sequence ID" value="CAF3679376.1"/>
    <property type="molecule type" value="Genomic_DNA"/>
</dbReference>
<dbReference type="Proteomes" id="UP000681722">
    <property type="component" value="Unassembled WGS sequence"/>
</dbReference>
<evidence type="ECO:0000256" key="6">
    <source>
        <dbReference type="ARBA" id="ARBA00022807"/>
    </source>
</evidence>
<dbReference type="PANTHER" id="PTHR10589:SF17">
    <property type="entry name" value="UBIQUITIN CARBOXYL-TERMINAL HYDROLASE"/>
    <property type="match status" value="1"/>
</dbReference>
<dbReference type="InterPro" id="IPR038765">
    <property type="entry name" value="Papain-like_cys_pep_sf"/>
</dbReference>
<dbReference type="AlphaFoldDB" id="A0A813Z943"/>
<dbReference type="EMBL" id="CAJOBA010000217">
    <property type="protein sequence ID" value="CAF3514481.1"/>
    <property type="molecule type" value="Genomic_DNA"/>
</dbReference>
<comment type="catalytic activity">
    <reaction evidence="1 8">
        <text>Thiol-dependent hydrolysis of ester, thioester, amide, peptide and isopeptide bonds formed by the C-terminal Gly of ubiquitin (a 76-residue protein attached to proteins as an intracellular targeting signal).</text>
        <dbReference type="EC" id="3.4.19.12"/>
    </reaction>
</comment>
<evidence type="ECO:0000256" key="8">
    <source>
        <dbReference type="RuleBase" id="RU361215"/>
    </source>
</evidence>